<dbReference type="InterPro" id="IPR009049">
    <property type="entry name" value="Argininosuccinate_lyase"/>
</dbReference>
<dbReference type="AlphaFoldDB" id="A0A370DEN3"/>
<evidence type="ECO:0000256" key="3">
    <source>
        <dbReference type="ARBA" id="ARBA00005552"/>
    </source>
</evidence>
<evidence type="ECO:0000259" key="8">
    <source>
        <dbReference type="Pfam" id="PF14698"/>
    </source>
</evidence>
<dbReference type="EMBL" id="QFXE01000020">
    <property type="protein sequence ID" value="RDH83372.1"/>
    <property type="molecule type" value="Genomic_DNA"/>
</dbReference>
<dbReference type="InterPro" id="IPR022761">
    <property type="entry name" value="Fumarate_lyase_N"/>
</dbReference>
<comment type="caution">
    <text evidence="9">The sequence shown here is derived from an EMBL/GenBank/DDBJ whole genome shotgun (WGS) entry which is preliminary data.</text>
</comment>
<feature type="domain" description="Fumarate lyase N-terminal" evidence="7">
    <location>
        <begin position="50"/>
        <end position="304"/>
    </location>
</feature>
<gene>
    <name evidence="9" type="primary">argH</name>
    <name evidence="9" type="ORF">DIZ78_15375</name>
</gene>
<proteinExistence type="inferred from homology"/>
<dbReference type="PANTHER" id="PTHR43814:SF1">
    <property type="entry name" value="ARGININOSUCCINATE LYASE"/>
    <property type="match status" value="1"/>
</dbReference>
<dbReference type="GO" id="GO:0042450">
    <property type="term" value="P:L-arginine biosynthetic process via ornithine"/>
    <property type="evidence" value="ECO:0007669"/>
    <property type="project" value="UniProtKB-UniRule"/>
</dbReference>
<comment type="catalytic activity">
    <reaction evidence="1">
        <text>2-(N(omega)-L-arginino)succinate = fumarate + L-arginine</text>
        <dbReference type="Rhea" id="RHEA:24020"/>
        <dbReference type="ChEBI" id="CHEBI:29806"/>
        <dbReference type="ChEBI" id="CHEBI:32682"/>
        <dbReference type="ChEBI" id="CHEBI:57472"/>
        <dbReference type="EC" id="4.3.2.1"/>
    </reaction>
</comment>
<keyword evidence="10" id="KW-1185">Reference proteome</keyword>
<name>A0A370DEN3_9GAMM</name>
<dbReference type="SUPFAM" id="SSF48557">
    <property type="entry name" value="L-aspartase-like"/>
    <property type="match status" value="1"/>
</dbReference>
<dbReference type="GO" id="GO:0004056">
    <property type="term" value="F:argininosuccinate lyase activity"/>
    <property type="evidence" value="ECO:0007669"/>
    <property type="project" value="UniProtKB-UniRule"/>
</dbReference>
<dbReference type="EC" id="4.3.2.1" evidence="4 6"/>
<comment type="pathway">
    <text evidence="2">Amino-acid biosynthesis; L-arginine biosynthesis; L-arginine from L-ornithine and carbamoyl phosphate: step 3/3.</text>
</comment>
<dbReference type="Gene3D" id="1.10.275.10">
    <property type="entry name" value="Fumarase/aspartase (N-terminal domain)"/>
    <property type="match status" value="1"/>
</dbReference>
<organism evidence="9 10">
    <name type="scientific">endosymbiont of Escarpia spicata</name>
    <dbReference type="NCBI Taxonomy" id="2200908"/>
    <lineage>
        <taxon>Bacteria</taxon>
        <taxon>Pseudomonadati</taxon>
        <taxon>Pseudomonadota</taxon>
        <taxon>Gammaproteobacteria</taxon>
        <taxon>sulfur-oxidizing symbionts</taxon>
    </lineage>
</organism>
<dbReference type="InterPro" id="IPR029419">
    <property type="entry name" value="Arg_succ_lyase_C"/>
</dbReference>
<dbReference type="InterPro" id="IPR024083">
    <property type="entry name" value="Fumarase/histidase_N"/>
</dbReference>
<evidence type="ECO:0000256" key="4">
    <source>
        <dbReference type="ARBA" id="ARBA00012338"/>
    </source>
</evidence>
<dbReference type="InterPro" id="IPR000362">
    <property type="entry name" value="Fumarate_lyase_fam"/>
</dbReference>
<evidence type="ECO:0000256" key="5">
    <source>
        <dbReference type="ARBA" id="ARBA00022571"/>
    </source>
</evidence>
<dbReference type="NCBIfam" id="TIGR00838">
    <property type="entry name" value="argH"/>
    <property type="match status" value="1"/>
</dbReference>
<evidence type="ECO:0000313" key="9">
    <source>
        <dbReference type="EMBL" id="RDH83372.1"/>
    </source>
</evidence>
<dbReference type="InterPro" id="IPR008948">
    <property type="entry name" value="L-Aspartase-like"/>
</dbReference>
<comment type="similarity">
    <text evidence="3">In the N-terminal section; belongs to the lyase 1 family. Argininosuccinate lyase subfamily.</text>
</comment>
<reference evidence="9 10" key="1">
    <citation type="journal article" date="2018" name="ISME J.">
        <title>Endosymbiont genomes yield clues of tubeworm success.</title>
        <authorList>
            <person name="Li Y."/>
            <person name="Liles M.R."/>
            <person name="Halanych K.M."/>
        </authorList>
    </citation>
    <scope>NUCLEOTIDE SEQUENCE [LARGE SCALE GENOMIC DNA]</scope>
    <source>
        <strain evidence="9">A1462</strain>
    </source>
</reference>
<evidence type="ECO:0000256" key="6">
    <source>
        <dbReference type="NCBIfam" id="TIGR00838"/>
    </source>
</evidence>
<dbReference type="PANTHER" id="PTHR43814">
    <property type="entry name" value="ARGININOSUCCINATE LYASE"/>
    <property type="match status" value="1"/>
</dbReference>
<feature type="domain" description="Argininosuccinate lyase C-terminal" evidence="8">
    <location>
        <begin position="366"/>
        <end position="442"/>
    </location>
</feature>
<protein>
    <recommendedName>
        <fullName evidence="4 6">Argininosuccinate lyase</fullName>
        <ecNumber evidence="4 6">4.3.2.1</ecNumber>
    </recommendedName>
</protein>
<dbReference type="GO" id="GO:0005829">
    <property type="term" value="C:cytosol"/>
    <property type="evidence" value="ECO:0007669"/>
    <property type="project" value="TreeGrafter"/>
</dbReference>
<dbReference type="Proteomes" id="UP000254771">
    <property type="component" value="Unassembled WGS sequence"/>
</dbReference>
<dbReference type="CDD" id="cd01359">
    <property type="entry name" value="Argininosuccinate_lyase"/>
    <property type="match status" value="1"/>
</dbReference>
<dbReference type="Pfam" id="PF14698">
    <property type="entry name" value="ASL_C2"/>
    <property type="match status" value="1"/>
</dbReference>
<evidence type="ECO:0000259" key="7">
    <source>
        <dbReference type="Pfam" id="PF00206"/>
    </source>
</evidence>
<dbReference type="UniPathway" id="UPA00068">
    <property type="reaction ID" value="UER00114"/>
</dbReference>
<dbReference type="Pfam" id="PF00206">
    <property type="entry name" value="Lyase_1"/>
    <property type="match status" value="1"/>
</dbReference>
<dbReference type="PRINTS" id="PR00145">
    <property type="entry name" value="ARGSUCLYASE"/>
</dbReference>
<keyword evidence="5" id="KW-0028">Amino-acid biosynthesis</keyword>
<sequence>MSDYYGEGGRLAASAQDILIKSAYKHDCEDADILLPGLHKADLAHAIMLIEQGIIPQESGAELIRGLLALEAISVAEFPIDPAYGDVYNSKDVALKKEIGEVAGWLHIGRPRREAVNIGYLISVREGLLRLASAVARLAVIMIAKAGQNTATIIPDFTYLHHAQPTSYGHYLMTFLYPLLRDQQRLMHAFDNINQSPAGSGSVNGSRLPLNRERLRELLGFAGIATHTRDAMWQIDTPIEAMGLLVSIMTNLSRMAEELQIWNTAEFNMVDLSDSLCRASVIMPQKKNPYPLAYVRGVASSLLGKLPSFAAYGKIASGNPDSRIFIYGELPRSLQKSIEAIDLMSAVIEGMEINGETTLQRVKAGFSYAADVAEFIVMEYRLDYRTAHNVVGAAVRSMIEMGLPGSDLTAEILDKAAMTVTGKTLNMDDKSLSELIKPESIVASRQTVGGAGNTQLKEMLAECGAQSEQFSGWIARQEKSCGLAVLDAAAAALMESSE</sequence>
<accession>A0A370DEN3</accession>
<keyword evidence="5" id="KW-0055">Arginine biosynthesis</keyword>
<dbReference type="PRINTS" id="PR00149">
    <property type="entry name" value="FUMRATELYASE"/>
</dbReference>
<dbReference type="Gene3D" id="1.20.200.10">
    <property type="entry name" value="Fumarase/aspartase (Central domain)"/>
    <property type="match status" value="1"/>
</dbReference>
<keyword evidence="9" id="KW-0456">Lyase</keyword>
<evidence type="ECO:0000256" key="2">
    <source>
        <dbReference type="ARBA" id="ARBA00004941"/>
    </source>
</evidence>
<dbReference type="Gene3D" id="1.10.40.30">
    <property type="entry name" value="Fumarase/aspartase (C-terminal domain)"/>
    <property type="match status" value="1"/>
</dbReference>
<evidence type="ECO:0000256" key="1">
    <source>
        <dbReference type="ARBA" id="ARBA00000985"/>
    </source>
</evidence>
<evidence type="ECO:0000313" key="10">
    <source>
        <dbReference type="Proteomes" id="UP000254771"/>
    </source>
</evidence>